<keyword evidence="10 12" id="KW-0472">Membrane</keyword>
<sequence length="307" mass="33565">MADEKSSLLATAPGAAASATSAAADEESAPRRGGLQAWVFDLVEGDIDSWFEYSILALIAVNVLMFICGTIVVGGFSPDGEPPLSAEAAFTLDEKYDTFFEAFELFSVCVFTIEYVLRLWSCTADPKYGSKGPFRGRFAYMTSFFCIVDLLAIAPYWLNVLGVVGEVDFSTAFRIFRLIRLLKAEKYVNAFSLLDDVLAENSTLLIATLYYAVLMLVVCSTALYLTERFNPDNAKYFQSIPDAMFPTTLMLTGEYPLVDFTVAGRWIAAFIAVIAVAFFAVPTGVLGSGFVKAVERAKGLEFSVDTD</sequence>
<dbReference type="PRINTS" id="PR00169">
    <property type="entry name" value="KCHANNEL"/>
</dbReference>
<evidence type="ECO:0000313" key="15">
    <source>
        <dbReference type="Proteomes" id="UP000324585"/>
    </source>
</evidence>
<dbReference type="OrthoDB" id="4840at2759"/>
<keyword evidence="5" id="KW-0631">Potassium channel</keyword>
<dbReference type="PANTHER" id="PTHR11537">
    <property type="entry name" value="VOLTAGE-GATED POTASSIUM CHANNEL"/>
    <property type="match status" value="1"/>
</dbReference>
<keyword evidence="8 12" id="KW-1133">Transmembrane helix</keyword>
<dbReference type="Gene3D" id="1.10.287.70">
    <property type="match status" value="1"/>
</dbReference>
<evidence type="ECO:0000256" key="5">
    <source>
        <dbReference type="ARBA" id="ARBA00022826"/>
    </source>
</evidence>
<feature type="transmembrane region" description="Helical" evidence="12">
    <location>
        <begin position="266"/>
        <end position="291"/>
    </location>
</feature>
<feature type="transmembrane region" description="Helical" evidence="12">
    <location>
        <begin position="138"/>
        <end position="158"/>
    </location>
</feature>
<dbReference type="SUPFAM" id="SSF81324">
    <property type="entry name" value="Voltage-gated potassium channels"/>
    <property type="match status" value="1"/>
</dbReference>
<dbReference type="EMBL" id="VRMN01000011">
    <property type="protein sequence ID" value="KAA8491871.1"/>
    <property type="molecule type" value="Genomic_DNA"/>
</dbReference>
<keyword evidence="11" id="KW-0407">Ion channel</keyword>
<feature type="transmembrane region" description="Helical" evidence="12">
    <location>
        <begin position="55"/>
        <end position="78"/>
    </location>
</feature>
<dbReference type="GO" id="GO:0008076">
    <property type="term" value="C:voltage-gated potassium channel complex"/>
    <property type="evidence" value="ECO:0007669"/>
    <property type="project" value="InterPro"/>
</dbReference>
<evidence type="ECO:0000256" key="1">
    <source>
        <dbReference type="ARBA" id="ARBA00004141"/>
    </source>
</evidence>
<evidence type="ECO:0000259" key="13">
    <source>
        <dbReference type="Pfam" id="PF00520"/>
    </source>
</evidence>
<gene>
    <name evidence="14" type="ORF">FVE85_8353</name>
</gene>
<keyword evidence="9" id="KW-0406">Ion transport</keyword>
<evidence type="ECO:0000256" key="8">
    <source>
        <dbReference type="ARBA" id="ARBA00022989"/>
    </source>
</evidence>
<evidence type="ECO:0000313" key="14">
    <source>
        <dbReference type="EMBL" id="KAA8491871.1"/>
    </source>
</evidence>
<feature type="domain" description="Ion transport" evidence="13">
    <location>
        <begin position="49"/>
        <end position="297"/>
    </location>
</feature>
<evidence type="ECO:0000256" key="7">
    <source>
        <dbReference type="ARBA" id="ARBA00022958"/>
    </source>
</evidence>
<keyword evidence="7" id="KW-0630">Potassium</keyword>
<dbReference type="PANTHER" id="PTHR11537:SF254">
    <property type="entry name" value="POTASSIUM VOLTAGE-GATED CHANNEL PROTEIN SHAB"/>
    <property type="match status" value="1"/>
</dbReference>
<keyword evidence="3" id="KW-0633">Potassium transport</keyword>
<evidence type="ECO:0000256" key="9">
    <source>
        <dbReference type="ARBA" id="ARBA00023065"/>
    </source>
</evidence>
<dbReference type="Gene3D" id="1.20.120.350">
    <property type="entry name" value="Voltage-gated potassium channels. Chain C"/>
    <property type="match status" value="1"/>
</dbReference>
<dbReference type="InterPro" id="IPR027359">
    <property type="entry name" value="Volt_channel_dom_sf"/>
</dbReference>
<proteinExistence type="predicted"/>
<dbReference type="InterPro" id="IPR005821">
    <property type="entry name" value="Ion_trans_dom"/>
</dbReference>
<dbReference type="GO" id="GO:0001508">
    <property type="term" value="P:action potential"/>
    <property type="evidence" value="ECO:0007669"/>
    <property type="project" value="TreeGrafter"/>
</dbReference>
<dbReference type="Proteomes" id="UP000324585">
    <property type="component" value="Unassembled WGS sequence"/>
</dbReference>
<evidence type="ECO:0000256" key="12">
    <source>
        <dbReference type="SAM" id="Phobius"/>
    </source>
</evidence>
<protein>
    <submittedName>
        <fullName evidence="14">Potassium voltage-gated channel subfamily KQT member 4</fullName>
    </submittedName>
</protein>
<evidence type="ECO:0000256" key="4">
    <source>
        <dbReference type="ARBA" id="ARBA00022692"/>
    </source>
</evidence>
<evidence type="ECO:0000256" key="10">
    <source>
        <dbReference type="ARBA" id="ARBA00023136"/>
    </source>
</evidence>
<evidence type="ECO:0000256" key="2">
    <source>
        <dbReference type="ARBA" id="ARBA00022448"/>
    </source>
</evidence>
<keyword evidence="6" id="KW-0851">Voltage-gated channel</keyword>
<comment type="subcellular location">
    <subcellularLocation>
        <location evidence="1">Membrane</location>
        <topology evidence="1">Multi-pass membrane protein</topology>
    </subcellularLocation>
</comment>
<dbReference type="AlphaFoldDB" id="A0A5J4YK89"/>
<comment type="caution">
    <text evidence="14">The sequence shown here is derived from an EMBL/GenBank/DDBJ whole genome shotgun (WGS) entry which is preliminary data.</text>
</comment>
<evidence type="ECO:0000256" key="6">
    <source>
        <dbReference type="ARBA" id="ARBA00022882"/>
    </source>
</evidence>
<reference evidence="15" key="1">
    <citation type="journal article" date="2019" name="Nat. Commun.">
        <title>Expansion of phycobilisome linker gene families in mesophilic red algae.</title>
        <authorList>
            <person name="Lee J."/>
            <person name="Kim D."/>
            <person name="Bhattacharya D."/>
            <person name="Yoon H.S."/>
        </authorList>
    </citation>
    <scope>NUCLEOTIDE SEQUENCE [LARGE SCALE GENOMIC DNA]</scope>
    <source>
        <strain evidence="15">CCMP 1328</strain>
    </source>
</reference>
<dbReference type="Pfam" id="PF00520">
    <property type="entry name" value="Ion_trans"/>
    <property type="match status" value="1"/>
</dbReference>
<keyword evidence="2" id="KW-0813">Transport</keyword>
<name>A0A5J4YK89_PORPP</name>
<keyword evidence="4 12" id="KW-0812">Transmembrane</keyword>
<accession>A0A5J4YK89</accession>
<feature type="transmembrane region" description="Helical" evidence="12">
    <location>
        <begin position="98"/>
        <end position="117"/>
    </location>
</feature>
<keyword evidence="15" id="KW-1185">Reference proteome</keyword>
<feature type="transmembrane region" description="Helical" evidence="12">
    <location>
        <begin position="204"/>
        <end position="225"/>
    </location>
</feature>
<evidence type="ECO:0000256" key="3">
    <source>
        <dbReference type="ARBA" id="ARBA00022538"/>
    </source>
</evidence>
<dbReference type="InterPro" id="IPR028325">
    <property type="entry name" value="VG_K_chnl"/>
</dbReference>
<evidence type="ECO:0000256" key="11">
    <source>
        <dbReference type="ARBA" id="ARBA00023303"/>
    </source>
</evidence>
<dbReference type="GO" id="GO:0005249">
    <property type="term" value="F:voltage-gated potassium channel activity"/>
    <property type="evidence" value="ECO:0007669"/>
    <property type="project" value="InterPro"/>
</dbReference>
<organism evidence="14 15">
    <name type="scientific">Porphyridium purpureum</name>
    <name type="common">Red alga</name>
    <name type="synonym">Porphyridium cruentum</name>
    <dbReference type="NCBI Taxonomy" id="35688"/>
    <lineage>
        <taxon>Eukaryota</taxon>
        <taxon>Rhodophyta</taxon>
        <taxon>Bangiophyceae</taxon>
        <taxon>Porphyridiales</taxon>
        <taxon>Porphyridiaceae</taxon>
        <taxon>Porphyridium</taxon>
    </lineage>
</organism>